<sequence length="259" mass="27533">MQLFSTFKSAAVQGAVALVVIGAGFTGTAAIAQTKPTISVPEFKNETTWWWWRGGTSRELADALSNELSATGSFKVVERQKLDAVLDEQELAELGLVRQGTRAKTGQLTGAQYVVLGKVTSYEEGVNKKSQGANVGGINLGGIRLGGGGRKKKQQAYVAIDLRVVDTTTGEVTHSRTVEGRATSKSKGVSGGVSLLGVNVGGDDSEESRAPVGKALRAALIESTDYLSCVMYEKNGCESDYRAKDRGRRERTKGVLDLD</sequence>
<comment type="caution">
    <text evidence="6">The sequence shown here is derived from an EMBL/GenBank/DDBJ whole genome shotgun (WGS) entry which is preliminary data.</text>
</comment>
<dbReference type="PANTHER" id="PTHR41164">
    <property type="entry name" value="CURLI PRODUCTION ASSEMBLY/TRANSPORT COMPONENT CSGG"/>
    <property type="match status" value="1"/>
</dbReference>
<keyword evidence="3" id="KW-0472">Membrane</keyword>
<keyword evidence="4" id="KW-0564">Palmitate</keyword>
<evidence type="ECO:0008006" key="8">
    <source>
        <dbReference type="Google" id="ProtNLM"/>
    </source>
</evidence>
<evidence type="ECO:0000256" key="1">
    <source>
        <dbReference type="ARBA" id="ARBA00022475"/>
    </source>
</evidence>
<dbReference type="Pfam" id="PF03783">
    <property type="entry name" value="CsgG"/>
    <property type="match status" value="1"/>
</dbReference>
<evidence type="ECO:0000313" key="6">
    <source>
        <dbReference type="EMBL" id="PZD75240.1"/>
    </source>
</evidence>
<protein>
    <recommendedName>
        <fullName evidence="8">Curli production assembly/transport component CsgG</fullName>
    </recommendedName>
</protein>
<dbReference type="OrthoDB" id="551031at2"/>
<dbReference type="EMBL" id="PQWO01000001">
    <property type="protein sequence ID" value="PZD75240.1"/>
    <property type="molecule type" value="Genomic_DNA"/>
</dbReference>
<dbReference type="GO" id="GO:0030288">
    <property type="term" value="C:outer membrane-bounded periplasmic space"/>
    <property type="evidence" value="ECO:0007669"/>
    <property type="project" value="InterPro"/>
</dbReference>
<name>A0A2W1JPH2_9CYAN</name>
<keyword evidence="7" id="KW-1185">Reference proteome</keyword>
<evidence type="ECO:0000256" key="4">
    <source>
        <dbReference type="ARBA" id="ARBA00023139"/>
    </source>
</evidence>
<dbReference type="Proteomes" id="UP000248857">
    <property type="component" value="Unassembled WGS sequence"/>
</dbReference>
<dbReference type="InterPro" id="IPR005534">
    <property type="entry name" value="Curli_assmbl/transp-comp_CsgG"/>
</dbReference>
<dbReference type="Gene3D" id="3.40.50.10610">
    <property type="entry name" value="ABC-type transport auxiliary lipoprotein component"/>
    <property type="match status" value="1"/>
</dbReference>
<reference evidence="6 7" key="1">
    <citation type="journal article" date="2018" name="Sci. Rep.">
        <title>A novel species of the marine cyanobacterium Acaryochloris with a unique pigment content and lifestyle.</title>
        <authorList>
            <person name="Partensky F."/>
            <person name="Six C."/>
            <person name="Ratin M."/>
            <person name="Garczarek L."/>
            <person name="Vaulot D."/>
            <person name="Probert I."/>
            <person name="Calteau A."/>
            <person name="Gourvil P."/>
            <person name="Marie D."/>
            <person name="Grebert T."/>
            <person name="Bouchier C."/>
            <person name="Le Panse S."/>
            <person name="Gachenot M."/>
            <person name="Rodriguez F."/>
            <person name="Garrido J.L."/>
        </authorList>
    </citation>
    <scope>NUCLEOTIDE SEQUENCE [LARGE SCALE GENOMIC DNA]</scope>
    <source>
        <strain evidence="6 7">RCC1774</strain>
    </source>
</reference>
<keyword evidence="2" id="KW-0732">Signal</keyword>
<evidence type="ECO:0000313" key="7">
    <source>
        <dbReference type="Proteomes" id="UP000248857"/>
    </source>
</evidence>
<gene>
    <name evidence="6" type="ORF">C1752_00463</name>
</gene>
<evidence type="ECO:0000256" key="3">
    <source>
        <dbReference type="ARBA" id="ARBA00023136"/>
    </source>
</evidence>
<dbReference type="PANTHER" id="PTHR41164:SF1">
    <property type="entry name" value="CURLI PRODUCTION ASSEMBLY_TRANSPORT COMPONENT CSGG"/>
    <property type="match status" value="1"/>
</dbReference>
<dbReference type="RefSeq" id="WP_110984431.1">
    <property type="nucleotide sequence ID" value="NZ_CAWNWM010000001.1"/>
</dbReference>
<accession>A0A2W1JPH2</accession>
<evidence type="ECO:0000256" key="5">
    <source>
        <dbReference type="ARBA" id="ARBA00023288"/>
    </source>
</evidence>
<organism evidence="6 7">
    <name type="scientific">Acaryochloris thomasi RCC1774</name>
    <dbReference type="NCBI Taxonomy" id="1764569"/>
    <lineage>
        <taxon>Bacteria</taxon>
        <taxon>Bacillati</taxon>
        <taxon>Cyanobacteriota</taxon>
        <taxon>Cyanophyceae</taxon>
        <taxon>Acaryochloridales</taxon>
        <taxon>Acaryochloridaceae</taxon>
        <taxon>Acaryochloris</taxon>
        <taxon>Acaryochloris thomasi</taxon>
    </lineage>
</organism>
<proteinExistence type="predicted"/>
<keyword evidence="5" id="KW-0449">Lipoprotein</keyword>
<keyword evidence="1" id="KW-1003">Cell membrane</keyword>
<dbReference type="AlphaFoldDB" id="A0A2W1JPH2"/>
<evidence type="ECO:0000256" key="2">
    <source>
        <dbReference type="ARBA" id="ARBA00022729"/>
    </source>
</evidence>